<proteinExistence type="inferred from homology"/>
<evidence type="ECO:0000259" key="9">
    <source>
        <dbReference type="PROSITE" id="PS51405"/>
    </source>
</evidence>
<dbReference type="Proteomes" id="UP000030653">
    <property type="component" value="Unassembled WGS sequence"/>
</dbReference>
<sequence>MLLSALCLLLASSPISVDAFPAYAKRYAGPRGDNAGKYPILRRAAAPYSPEFPYTGATLNGQAGTGVGGVQVPAPGDYAHYYEDPLPGAQRGPCPGLNTLANHGFLSRDGITTYTEMVAALQNVYNVCLEQAEFPVAVALTVLGFALTDGDPVSEMISIGASVPLQTGNYGEYTGEYGGVDEHGTFELDVSLTRNDYYLNGDSHSFNGTLFGMMYLILRSSLFDFNAMALYRSQQYDRARVENPWLYFPQLALHNYGAATFLYNAFPSSAKNYTPDLETISSFFGAVQLPNGEWSHVGERTPPDWQNRVTPLNLTEVSTGLSELYAAYPKEYGANVSGVWYPLNTTATAARKRQSESGVLCGAYDEIIQHAGECFNHECGSLFVNSITETAPHPLAMLQFVVEKANPVFEAVGCQVYTF</sequence>
<dbReference type="PROSITE" id="PS51405">
    <property type="entry name" value="HEME_HALOPEROXIDASE"/>
    <property type="match status" value="1"/>
</dbReference>
<evidence type="ECO:0000256" key="1">
    <source>
        <dbReference type="ARBA" id="ARBA00001970"/>
    </source>
</evidence>
<dbReference type="EMBL" id="JH795862">
    <property type="protein sequence ID" value="EJU02390.1"/>
    <property type="molecule type" value="Genomic_DNA"/>
</dbReference>
<feature type="signal peptide" evidence="8">
    <location>
        <begin position="1"/>
        <end position="19"/>
    </location>
</feature>
<dbReference type="GO" id="GO:0004601">
    <property type="term" value="F:peroxidase activity"/>
    <property type="evidence" value="ECO:0007669"/>
    <property type="project" value="UniProtKB-KW"/>
</dbReference>
<keyword evidence="8" id="KW-0732">Signal</keyword>
<dbReference type="PANTHER" id="PTHR33577:SF15">
    <property type="entry name" value="HEME HALOPEROXIDASE FAMILY PROFILE DOMAIN-CONTAINING PROTEIN"/>
    <property type="match status" value="1"/>
</dbReference>
<keyword evidence="6" id="KW-0408">Iron</keyword>
<dbReference type="Pfam" id="PF01328">
    <property type="entry name" value="Peroxidase_2"/>
    <property type="match status" value="1"/>
</dbReference>
<keyword evidence="2 10" id="KW-0575">Peroxidase</keyword>
<reference evidence="10 11" key="1">
    <citation type="journal article" date="2012" name="Science">
        <title>The Paleozoic origin of enzymatic lignin decomposition reconstructed from 31 fungal genomes.</title>
        <authorList>
            <person name="Floudas D."/>
            <person name="Binder M."/>
            <person name="Riley R."/>
            <person name="Barry K."/>
            <person name="Blanchette R.A."/>
            <person name="Henrissat B."/>
            <person name="Martinez A.T."/>
            <person name="Otillar R."/>
            <person name="Spatafora J.W."/>
            <person name="Yadav J.S."/>
            <person name="Aerts A."/>
            <person name="Benoit I."/>
            <person name="Boyd A."/>
            <person name="Carlson A."/>
            <person name="Copeland A."/>
            <person name="Coutinho P.M."/>
            <person name="de Vries R.P."/>
            <person name="Ferreira P."/>
            <person name="Findley K."/>
            <person name="Foster B."/>
            <person name="Gaskell J."/>
            <person name="Glotzer D."/>
            <person name="Gorecki P."/>
            <person name="Heitman J."/>
            <person name="Hesse C."/>
            <person name="Hori C."/>
            <person name="Igarashi K."/>
            <person name="Jurgens J.A."/>
            <person name="Kallen N."/>
            <person name="Kersten P."/>
            <person name="Kohler A."/>
            <person name="Kuees U."/>
            <person name="Kumar T.K.A."/>
            <person name="Kuo A."/>
            <person name="LaButti K."/>
            <person name="Larrondo L.F."/>
            <person name="Lindquist E."/>
            <person name="Ling A."/>
            <person name="Lombard V."/>
            <person name="Lucas S."/>
            <person name="Lundell T."/>
            <person name="Martin R."/>
            <person name="McLaughlin D.J."/>
            <person name="Morgenstern I."/>
            <person name="Morin E."/>
            <person name="Murat C."/>
            <person name="Nagy L.G."/>
            <person name="Nolan M."/>
            <person name="Ohm R.A."/>
            <person name="Patyshakuliyeva A."/>
            <person name="Rokas A."/>
            <person name="Ruiz-Duenas F.J."/>
            <person name="Sabat G."/>
            <person name="Salamov A."/>
            <person name="Samejima M."/>
            <person name="Schmutz J."/>
            <person name="Slot J.C."/>
            <person name="St John F."/>
            <person name="Stenlid J."/>
            <person name="Sun H."/>
            <person name="Sun S."/>
            <person name="Syed K."/>
            <person name="Tsang A."/>
            <person name="Wiebenga A."/>
            <person name="Young D."/>
            <person name="Pisabarro A."/>
            <person name="Eastwood D.C."/>
            <person name="Martin F."/>
            <person name="Cullen D."/>
            <person name="Grigoriev I.V."/>
            <person name="Hibbett D.S."/>
        </authorList>
    </citation>
    <scope>NUCLEOTIDE SEQUENCE [LARGE SCALE GENOMIC DNA]</scope>
    <source>
        <strain evidence="10 11">DJM-731 SS1</strain>
    </source>
</reference>
<accession>M5G2E8</accession>
<dbReference type="HOGENOM" id="CLU_029871_5_0_1"/>
<organism evidence="10 11">
    <name type="scientific">Dacryopinax primogenitus (strain DJM 731)</name>
    <name type="common">Brown rot fungus</name>
    <dbReference type="NCBI Taxonomy" id="1858805"/>
    <lineage>
        <taxon>Eukaryota</taxon>
        <taxon>Fungi</taxon>
        <taxon>Dikarya</taxon>
        <taxon>Basidiomycota</taxon>
        <taxon>Agaricomycotina</taxon>
        <taxon>Dacrymycetes</taxon>
        <taxon>Dacrymycetales</taxon>
        <taxon>Dacrymycetaceae</taxon>
        <taxon>Dacryopinax</taxon>
    </lineage>
</organism>
<dbReference type="AlphaFoldDB" id="M5G2E8"/>
<dbReference type="SUPFAM" id="SSF47571">
    <property type="entry name" value="Cloroperoxidase"/>
    <property type="match status" value="1"/>
</dbReference>
<gene>
    <name evidence="10" type="primary">HTP4</name>
    <name evidence="10" type="ORF">DACRYDRAFT_79199</name>
</gene>
<protein>
    <submittedName>
        <fullName evidence="10">Heme-thiolate peroxidase aromatic peroxygenase</fullName>
    </submittedName>
</protein>
<dbReference type="GeneID" id="63691443"/>
<evidence type="ECO:0000256" key="5">
    <source>
        <dbReference type="ARBA" id="ARBA00023002"/>
    </source>
</evidence>
<comment type="cofactor">
    <cofactor evidence="1">
        <name>heme b</name>
        <dbReference type="ChEBI" id="CHEBI:60344"/>
    </cofactor>
</comment>
<keyword evidence="5" id="KW-0560">Oxidoreductase</keyword>
<evidence type="ECO:0000256" key="2">
    <source>
        <dbReference type="ARBA" id="ARBA00022559"/>
    </source>
</evidence>
<feature type="chain" id="PRO_5004067457" evidence="8">
    <location>
        <begin position="20"/>
        <end position="419"/>
    </location>
</feature>
<comment type="similarity">
    <text evidence="7">Belongs to the chloroperoxidase family.</text>
</comment>
<evidence type="ECO:0000313" key="11">
    <source>
        <dbReference type="Proteomes" id="UP000030653"/>
    </source>
</evidence>
<dbReference type="GO" id="GO:0046872">
    <property type="term" value="F:metal ion binding"/>
    <property type="evidence" value="ECO:0007669"/>
    <property type="project" value="UniProtKB-KW"/>
</dbReference>
<keyword evidence="4" id="KW-0479">Metal-binding</keyword>
<dbReference type="Gene3D" id="1.10.489.10">
    <property type="entry name" value="Chloroperoxidase-like"/>
    <property type="match status" value="1"/>
</dbReference>
<evidence type="ECO:0000256" key="3">
    <source>
        <dbReference type="ARBA" id="ARBA00022617"/>
    </source>
</evidence>
<dbReference type="OrthoDB" id="2542103at2759"/>
<evidence type="ECO:0000256" key="7">
    <source>
        <dbReference type="ARBA" id="ARBA00025795"/>
    </source>
</evidence>
<feature type="domain" description="Heme haloperoxidase family profile" evidence="9">
    <location>
        <begin position="78"/>
        <end position="319"/>
    </location>
</feature>
<keyword evidence="3" id="KW-0349">Heme</keyword>
<dbReference type="InterPro" id="IPR000028">
    <property type="entry name" value="Chloroperoxidase"/>
</dbReference>
<evidence type="ECO:0000313" key="10">
    <source>
        <dbReference type="EMBL" id="EJU02390.1"/>
    </source>
</evidence>
<evidence type="ECO:0000256" key="8">
    <source>
        <dbReference type="SAM" id="SignalP"/>
    </source>
</evidence>
<dbReference type="PANTHER" id="PTHR33577">
    <property type="entry name" value="STERIGMATOCYSTIN BIOSYNTHESIS PEROXIDASE STCC-RELATED"/>
    <property type="match status" value="1"/>
</dbReference>
<dbReference type="RefSeq" id="XP_040629284.1">
    <property type="nucleotide sequence ID" value="XM_040776381.1"/>
</dbReference>
<keyword evidence="11" id="KW-1185">Reference proteome</keyword>
<evidence type="ECO:0000256" key="4">
    <source>
        <dbReference type="ARBA" id="ARBA00022723"/>
    </source>
</evidence>
<name>M5G2E8_DACPD</name>
<dbReference type="InterPro" id="IPR036851">
    <property type="entry name" value="Chloroperoxidase-like_sf"/>
</dbReference>
<evidence type="ECO:0000256" key="6">
    <source>
        <dbReference type="ARBA" id="ARBA00023004"/>
    </source>
</evidence>